<evidence type="ECO:0000256" key="1">
    <source>
        <dbReference type="SAM" id="MobiDB-lite"/>
    </source>
</evidence>
<protein>
    <submittedName>
        <fullName evidence="2">Uncharacterized protein</fullName>
    </submittedName>
</protein>
<feature type="region of interest" description="Disordered" evidence="1">
    <location>
        <begin position="82"/>
        <end position="105"/>
    </location>
</feature>
<proteinExistence type="predicted"/>
<sequence>MDVVLPSRILDEIQEAGREVMRAQRRIELLRKALMAEDESPSMASADGTSTGNVENTAAAAGAPITTEASSGVAQPAILAMDDDDGRTAAPTKVRRRKQSPQQHAASVLRQLYQLHPEIANDPVYAAALRMFRVNVGTDIDHHRMNVENCPEVDVICRKILNDDGRMGSGPARHGKKRASSSDGQRRSASDGGEGASGGGGKRRKKGRPPKKSNSGDKLTKGGSAGESIAIRANASWT</sequence>
<dbReference type="Proteomes" id="UP001530377">
    <property type="component" value="Unassembled WGS sequence"/>
</dbReference>
<feature type="compositionally biased region" description="Basic residues" evidence="1">
    <location>
        <begin position="201"/>
        <end position="211"/>
    </location>
</feature>
<dbReference type="EMBL" id="JALLPB020000284">
    <property type="protein sequence ID" value="KAL3811054.1"/>
    <property type="molecule type" value="Genomic_DNA"/>
</dbReference>
<evidence type="ECO:0000313" key="2">
    <source>
        <dbReference type="EMBL" id="KAL3811054.1"/>
    </source>
</evidence>
<gene>
    <name evidence="2" type="ORF">ACHAXA_004565</name>
</gene>
<reference evidence="2 3" key="1">
    <citation type="submission" date="2024-10" db="EMBL/GenBank/DDBJ databases">
        <title>Updated reference genomes for cyclostephanoid diatoms.</title>
        <authorList>
            <person name="Roberts W.R."/>
            <person name="Alverson A.J."/>
        </authorList>
    </citation>
    <scope>NUCLEOTIDE SEQUENCE [LARGE SCALE GENOMIC DNA]</scope>
    <source>
        <strain evidence="2 3">AJA228-03</strain>
    </source>
</reference>
<feature type="region of interest" description="Disordered" evidence="1">
    <location>
        <begin position="163"/>
        <end position="238"/>
    </location>
</feature>
<dbReference type="AlphaFoldDB" id="A0ABD3RDN7"/>
<comment type="caution">
    <text evidence="2">The sequence shown here is derived from an EMBL/GenBank/DDBJ whole genome shotgun (WGS) entry which is preliminary data.</text>
</comment>
<organism evidence="2 3">
    <name type="scientific">Cyclostephanos tholiformis</name>
    <dbReference type="NCBI Taxonomy" id="382380"/>
    <lineage>
        <taxon>Eukaryota</taxon>
        <taxon>Sar</taxon>
        <taxon>Stramenopiles</taxon>
        <taxon>Ochrophyta</taxon>
        <taxon>Bacillariophyta</taxon>
        <taxon>Coscinodiscophyceae</taxon>
        <taxon>Thalassiosirophycidae</taxon>
        <taxon>Stephanodiscales</taxon>
        <taxon>Stephanodiscaceae</taxon>
        <taxon>Cyclostephanos</taxon>
    </lineage>
</organism>
<keyword evidence="3" id="KW-1185">Reference proteome</keyword>
<evidence type="ECO:0000313" key="3">
    <source>
        <dbReference type="Proteomes" id="UP001530377"/>
    </source>
</evidence>
<accession>A0ABD3RDN7</accession>
<name>A0ABD3RDN7_9STRA</name>